<evidence type="ECO:0008006" key="3">
    <source>
        <dbReference type="Google" id="ProtNLM"/>
    </source>
</evidence>
<dbReference type="PANTHER" id="PTHR30097:SF4">
    <property type="entry name" value="SLR6042 PROTEIN"/>
    <property type="match status" value="1"/>
</dbReference>
<protein>
    <recommendedName>
        <fullName evidence="3">RND efflux pump membrane fusion protein barrel-sandwich domain-containing protein</fullName>
    </recommendedName>
</protein>
<sequence length="182" mass="20358">MTVPRRVRLRVPIEEWLDQMVVPATAVAEDGVEHYVFIADGDHFHQQAVEVEFRDPKCVVLANEKLSGPAGKLSSETLNWRYRPGQRVRLRVPIEEWLDQMVVPATAVAEDGVEHYVFIADGDHFHQQAVEVEFRDPKCVVLANDGSIHPGDIIALTAAQQLQFALKSQSGTTADHHLGHSH</sequence>
<keyword evidence="1" id="KW-0813">Transport</keyword>
<dbReference type="InterPro" id="IPR051909">
    <property type="entry name" value="MFP_Cation_Efflux"/>
</dbReference>
<dbReference type="EMBL" id="BART01031823">
    <property type="protein sequence ID" value="GAH17557.1"/>
    <property type="molecule type" value="Genomic_DNA"/>
</dbReference>
<gene>
    <name evidence="2" type="ORF">S01H4_55182</name>
</gene>
<proteinExistence type="predicted"/>
<dbReference type="GO" id="GO:0060003">
    <property type="term" value="P:copper ion export"/>
    <property type="evidence" value="ECO:0007669"/>
    <property type="project" value="TreeGrafter"/>
</dbReference>
<dbReference type="GO" id="GO:0015679">
    <property type="term" value="P:plasma membrane copper ion transport"/>
    <property type="evidence" value="ECO:0007669"/>
    <property type="project" value="TreeGrafter"/>
</dbReference>
<accession>X1DBH5</accession>
<reference evidence="2" key="1">
    <citation type="journal article" date="2014" name="Front. Microbiol.">
        <title>High frequency of phylogenetically diverse reductive dehalogenase-homologous genes in deep subseafloor sedimentary metagenomes.</title>
        <authorList>
            <person name="Kawai M."/>
            <person name="Futagami T."/>
            <person name="Toyoda A."/>
            <person name="Takaki Y."/>
            <person name="Nishi S."/>
            <person name="Hori S."/>
            <person name="Arai W."/>
            <person name="Tsubouchi T."/>
            <person name="Morono Y."/>
            <person name="Uchiyama I."/>
            <person name="Ito T."/>
            <person name="Fujiyama A."/>
            <person name="Inagaki F."/>
            <person name="Takami H."/>
        </authorList>
    </citation>
    <scope>NUCLEOTIDE SEQUENCE</scope>
    <source>
        <strain evidence="2">Expedition CK06-06</strain>
    </source>
</reference>
<evidence type="ECO:0000313" key="2">
    <source>
        <dbReference type="EMBL" id="GAH17557.1"/>
    </source>
</evidence>
<dbReference type="PANTHER" id="PTHR30097">
    <property type="entry name" value="CATION EFFLUX SYSTEM PROTEIN CUSB"/>
    <property type="match status" value="1"/>
</dbReference>
<dbReference type="AlphaFoldDB" id="X1DBH5"/>
<organism evidence="2">
    <name type="scientific">marine sediment metagenome</name>
    <dbReference type="NCBI Taxonomy" id="412755"/>
    <lineage>
        <taxon>unclassified sequences</taxon>
        <taxon>metagenomes</taxon>
        <taxon>ecological metagenomes</taxon>
    </lineage>
</organism>
<comment type="caution">
    <text evidence="2">The sequence shown here is derived from an EMBL/GenBank/DDBJ whole genome shotgun (WGS) entry which is preliminary data.</text>
</comment>
<name>X1DBH5_9ZZZZ</name>
<dbReference type="Gene3D" id="2.40.420.20">
    <property type="match status" value="1"/>
</dbReference>
<dbReference type="GO" id="GO:0030313">
    <property type="term" value="C:cell envelope"/>
    <property type="evidence" value="ECO:0007669"/>
    <property type="project" value="TreeGrafter"/>
</dbReference>
<evidence type="ECO:0000256" key="1">
    <source>
        <dbReference type="ARBA" id="ARBA00022448"/>
    </source>
</evidence>